<feature type="signal peptide" evidence="1">
    <location>
        <begin position="1"/>
        <end position="28"/>
    </location>
</feature>
<sequence length="341" mass="37346">MKNLIKATAISTLALALTGCMSSGPKVAETRVVNFPDAQVMPTPEQVRDPGFRVVVTPVKYSSDVPSSIAERVYGQVESLLLKSGNKVIDRDLARQLQQELIVAEEEGRYNTQGVLAADIAIMAKVESVGVSYDFTERRTERDDGETKVYPAHCDFKATSSVDVKAYYLPSMQPVGTWKFEGSELSSTETSNSRCPLSDGAMSSMVNEATTDAVESNMHQLLTPLAPNFYVLERRDGESGTLFRTNLGTSKGAQAGAKVKIFKMEKIPASEYTKEKITRVELGEGEIVEGVGTDMSYVYVSDKNLVNQIRRGHVIQLRHSECGIGEGDAWLPGFCINKIIK</sequence>
<name>A0AA94EH39_9GAMM</name>
<keyword evidence="1" id="KW-0732">Signal</keyword>
<dbReference type="Proteomes" id="UP000286680">
    <property type="component" value="Unassembled WGS sequence"/>
</dbReference>
<proteinExistence type="predicted"/>
<dbReference type="AlphaFoldDB" id="A0AA94EH39"/>
<dbReference type="RefSeq" id="WP_126819598.1">
    <property type="nucleotide sequence ID" value="NZ_PIPS01000001.1"/>
</dbReference>
<evidence type="ECO:0000256" key="1">
    <source>
        <dbReference type="SAM" id="SignalP"/>
    </source>
</evidence>
<evidence type="ECO:0008006" key="4">
    <source>
        <dbReference type="Google" id="ProtNLM"/>
    </source>
</evidence>
<evidence type="ECO:0000313" key="3">
    <source>
        <dbReference type="Proteomes" id="UP000286680"/>
    </source>
</evidence>
<dbReference type="EMBL" id="PIPS01000001">
    <property type="protein sequence ID" value="RUO45219.1"/>
    <property type="molecule type" value="Genomic_DNA"/>
</dbReference>
<evidence type="ECO:0000313" key="2">
    <source>
        <dbReference type="EMBL" id="RUO45219.1"/>
    </source>
</evidence>
<feature type="chain" id="PRO_5041717803" description="Lipoprotein" evidence="1">
    <location>
        <begin position="29"/>
        <end position="341"/>
    </location>
</feature>
<comment type="caution">
    <text evidence="2">The sequence shown here is derived from an EMBL/GenBank/DDBJ whole genome shotgun (WGS) entry which is preliminary data.</text>
</comment>
<dbReference type="PROSITE" id="PS51257">
    <property type="entry name" value="PROKAR_LIPOPROTEIN"/>
    <property type="match status" value="1"/>
</dbReference>
<protein>
    <recommendedName>
        <fullName evidence="4">Lipoprotein</fullName>
    </recommendedName>
</protein>
<reference evidence="3" key="1">
    <citation type="journal article" date="2018" name="Front. Microbiol.">
        <title>Genome-Based Analysis Reveals the Taxonomy and Diversity of the Family Idiomarinaceae.</title>
        <authorList>
            <person name="Liu Y."/>
            <person name="Lai Q."/>
            <person name="Shao Z."/>
        </authorList>
    </citation>
    <scope>NUCLEOTIDE SEQUENCE [LARGE SCALE GENOMIC DNA]</scope>
    <source>
        <strain evidence="3">SN-14</strain>
    </source>
</reference>
<keyword evidence="3" id="KW-1185">Reference proteome</keyword>
<accession>A0AA94EH39</accession>
<gene>
    <name evidence="2" type="ORF">CWE23_04170</name>
</gene>
<organism evidence="2 3">
    <name type="scientific">Idiomarina aquatica</name>
    <dbReference type="NCBI Taxonomy" id="1327752"/>
    <lineage>
        <taxon>Bacteria</taxon>
        <taxon>Pseudomonadati</taxon>
        <taxon>Pseudomonadota</taxon>
        <taxon>Gammaproteobacteria</taxon>
        <taxon>Alteromonadales</taxon>
        <taxon>Idiomarinaceae</taxon>
        <taxon>Idiomarina</taxon>
    </lineage>
</organism>